<keyword evidence="3" id="KW-1185">Reference proteome</keyword>
<proteinExistence type="predicted"/>
<dbReference type="GO" id="GO:0005634">
    <property type="term" value="C:nucleus"/>
    <property type="evidence" value="ECO:0007669"/>
    <property type="project" value="EnsemblPlants"/>
</dbReference>
<dbReference type="Gramene" id="Manes.15G155400.1.v8.1">
    <property type="protein sequence ID" value="Manes.15G155400.1.v8.1.CDS.1"/>
    <property type="gene ID" value="Manes.15G155400.v8.1"/>
</dbReference>
<accession>A0A2C9UHA1</accession>
<dbReference type="GO" id="GO:0005737">
    <property type="term" value="C:cytoplasm"/>
    <property type="evidence" value="ECO:0007669"/>
    <property type="project" value="EnsemblPlants"/>
</dbReference>
<feature type="region of interest" description="Disordered" evidence="1">
    <location>
        <begin position="170"/>
        <end position="193"/>
    </location>
</feature>
<comment type="caution">
    <text evidence="2">The sequence shown here is derived from an EMBL/GenBank/DDBJ whole genome shotgun (WGS) entry which is preliminary data.</text>
</comment>
<evidence type="ECO:0000313" key="3">
    <source>
        <dbReference type="Proteomes" id="UP000091857"/>
    </source>
</evidence>
<dbReference type="AlphaFoldDB" id="A0A2C9UHA1"/>
<protein>
    <submittedName>
        <fullName evidence="2">Uncharacterized protein</fullName>
    </submittedName>
</protein>
<evidence type="ECO:0000313" key="2">
    <source>
        <dbReference type="EMBL" id="OAY29570.1"/>
    </source>
</evidence>
<name>A0A2C9UHA1_MANES</name>
<organism evidence="2 3">
    <name type="scientific">Manihot esculenta</name>
    <name type="common">Cassava</name>
    <name type="synonym">Jatropha manihot</name>
    <dbReference type="NCBI Taxonomy" id="3983"/>
    <lineage>
        <taxon>Eukaryota</taxon>
        <taxon>Viridiplantae</taxon>
        <taxon>Streptophyta</taxon>
        <taxon>Embryophyta</taxon>
        <taxon>Tracheophyta</taxon>
        <taxon>Spermatophyta</taxon>
        <taxon>Magnoliopsida</taxon>
        <taxon>eudicotyledons</taxon>
        <taxon>Gunneridae</taxon>
        <taxon>Pentapetalae</taxon>
        <taxon>rosids</taxon>
        <taxon>fabids</taxon>
        <taxon>Malpighiales</taxon>
        <taxon>Euphorbiaceae</taxon>
        <taxon>Crotonoideae</taxon>
        <taxon>Manihoteae</taxon>
        <taxon>Manihot</taxon>
    </lineage>
</organism>
<dbReference type="OrthoDB" id="663108at2759"/>
<dbReference type="STRING" id="3983.A0A2C9UHA1"/>
<dbReference type="Proteomes" id="UP000091857">
    <property type="component" value="Chromosome 15"/>
</dbReference>
<sequence>MKREGRQHGMVRTYRILPSPWNPKPNSRFINTFDSPPTAGIFSKVHPRPTNHSKFTGKCTKPRCNGCHIQPCCKSKDKTKGTEKLKSFDVASNYKLITWRVGDVRHGLKFSGFSATGILDHLDNEDYYLDDDIDEDYDNYSDHENYEENLISSSREIVGVEEIAAAASAAAAAADDDDDVEDNREDGDGDGDDGLSYCDVGFLVDQIEGDDDWCLVAEM</sequence>
<feature type="compositionally biased region" description="Acidic residues" evidence="1">
    <location>
        <begin position="174"/>
        <end position="193"/>
    </location>
</feature>
<dbReference type="EMBL" id="CM004401">
    <property type="protein sequence ID" value="OAY29570.1"/>
    <property type="molecule type" value="Genomic_DNA"/>
</dbReference>
<gene>
    <name evidence="2" type="ORF">MANES_15G155400v8</name>
</gene>
<dbReference type="PANTHER" id="PTHR34278">
    <property type="entry name" value="PROTEIN THI031, PUTATIVE-RELATED"/>
    <property type="match status" value="1"/>
</dbReference>
<dbReference type="PANTHER" id="PTHR34278:SF1">
    <property type="entry name" value="PROTEIN THI031, PUTATIVE-RELATED"/>
    <property type="match status" value="1"/>
</dbReference>
<evidence type="ECO:0000256" key="1">
    <source>
        <dbReference type="SAM" id="MobiDB-lite"/>
    </source>
</evidence>
<reference evidence="3" key="1">
    <citation type="journal article" date="2016" name="Nat. Biotechnol.">
        <title>Sequencing wild and cultivated cassava and related species reveals extensive interspecific hybridization and genetic diversity.</title>
        <authorList>
            <person name="Bredeson J.V."/>
            <person name="Lyons J.B."/>
            <person name="Prochnik S.E."/>
            <person name="Wu G.A."/>
            <person name="Ha C.M."/>
            <person name="Edsinger-Gonzales E."/>
            <person name="Grimwood J."/>
            <person name="Schmutz J."/>
            <person name="Rabbi I.Y."/>
            <person name="Egesi C."/>
            <person name="Nauluvula P."/>
            <person name="Lebot V."/>
            <person name="Ndunguru J."/>
            <person name="Mkamilo G."/>
            <person name="Bart R.S."/>
            <person name="Setter T.L."/>
            <person name="Gleadow R.M."/>
            <person name="Kulakow P."/>
            <person name="Ferguson M.E."/>
            <person name="Rounsley S."/>
            <person name="Rokhsar D.S."/>
        </authorList>
    </citation>
    <scope>NUCLEOTIDE SEQUENCE [LARGE SCALE GENOMIC DNA]</scope>
    <source>
        <strain evidence="3">cv. AM560-2</strain>
    </source>
</reference>